<dbReference type="PROSITE" id="PS51257">
    <property type="entry name" value="PROKAR_LIPOPROTEIN"/>
    <property type="match status" value="1"/>
</dbReference>
<dbReference type="InterPro" id="IPR006530">
    <property type="entry name" value="YD"/>
</dbReference>
<organism evidence="1 2">
    <name type="scientific">Flavobacterium nackdongense</name>
    <dbReference type="NCBI Taxonomy" id="2547394"/>
    <lineage>
        <taxon>Bacteria</taxon>
        <taxon>Pseudomonadati</taxon>
        <taxon>Bacteroidota</taxon>
        <taxon>Flavobacteriia</taxon>
        <taxon>Flavobacteriales</taxon>
        <taxon>Flavobacteriaceae</taxon>
        <taxon>Flavobacterium</taxon>
    </lineage>
</organism>
<dbReference type="Proteomes" id="UP000291124">
    <property type="component" value="Chromosome"/>
</dbReference>
<dbReference type="NCBIfam" id="TIGR01643">
    <property type="entry name" value="YD_repeat_2x"/>
    <property type="match status" value="1"/>
</dbReference>
<reference evidence="2" key="1">
    <citation type="submission" date="2019-03" db="EMBL/GenBank/DDBJ databases">
        <title>Flavobacterium sp.</title>
        <authorList>
            <person name="Kim H."/>
        </authorList>
    </citation>
    <scope>NUCLEOTIDE SEQUENCE [LARGE SCALE GENOMIC DNA]</scope>
    <source>
        <strain evidence="2">GS13</strain>
    </source>
</reference>
<evidence type="ECO:0008006" key="3">
    <source>
        <dbReference type="Google" id="ProtNLM"/>
    </source>
</evidence>
<dbReference type="AlphaFoldDB" id="A0A4P6YEU2"/>
<name>A0A4P6YEU2_9FLAO</name>
<dbReference type="RefSeq" id="WP_133276465.1">
    <property type="nucleotide sequence ID" value="NZ_CP037933.1"/>
</dbReference>
<dbReference type="KEGG" id="fnk:E1750_09040"/>
<evidence type="ECO:0000313" key="1">
    <source>
        <dbReference type="EMBL" id="QBN18943.1"/>
    </source>
</evidence>
<accession>A0A4P6YEU2</accession>
<dbReference type="OrthoDB" id="1336154at2"/>
<keyword evidence="2" id="KW-1185">Reference proteome</keyword>
<proteinExistence type="predicted"/>
<dbReference type="EMBL" id="CP037933">
    <property type="protein sequence ID" value="QBN18943.1"/>
    <property type="molecule type" value="Genomic_DNA"/>
</dbReference>
<protein>
    <recommendedName>
        <fullName evidence="3">RHS repeat protein</fullName>
    </recommendedName>
</protein>
<dbReference type="Gene3D" id="2.180.10.10">
    <property type="entry name" value="RHS repeat-associated core"/>
    <property type="match status" value="1"/>
</dbReference>
<gene>
    <name evidence="1" type="ORF">E1750_09040</name>
</gene>
<sequence length="316" mass="37210">MKKVVIILFLFFFVGCKTKPLNNFENDIFCFNRDSIIKVKNIEKIEHYKVNIDSGKTNWVRLEYSEVFNKNGNIIYLIRPTYLSIVNKNYLLQKEGWTIEDKAKNMAPLETNIPTGRIDTTFYFYNNSNKLIKEKESNGETTYQYDEHGNEVSRCATSDNRETFCNYTIYEYQNGRIIYKRDSLGASSIFNRYDDKRSISSIPKNKFIYDKEGRIISNGIVSRKFNSVGKVVEVDKQINGKFVLDYDNRGNNTQMTIYTIGFSFTDNKTNKTTNSYRPPKYVNYIYDSNNLIIEEKTLDNNYKLIELNKIKYSFFK</sequence>
<evidence type="ECO:0000313" key="2">
    <source>
        <dbReference type="Proteomes" id="UP000291124"/>
    </source>
</evidence>